<accession>A0A6M3JC07</accession>
<dbReference type="InterPro" id="IPR013520">
    <property type="entry name" value="Ribonucl_H"/>
</dbReference>
<dbReference type="AlphaFoldDB" id="A0A6M3JC07"/>
<evidence type="ECO:0000259" key="1">
    <source>
        <dbReference type="SMART" id="SM00479"/>
    </source>
</evidence>
<proteinExistence type="predicted"/>
<organism evidence="2">
    <name type="scientific">viral metagenome</name>
    <dbReference type="NCBI Taxonomy" id="1070528"/>
    <lineage>
        <taxon>unclassified sequences</taxon>
        <taxon>metagenomes</taxon>
        <taxon>organismal metagenomes</taxon>
    </lineage>
</organism>
<dbReference type="Pfam" id="PF00929">
    <property type="entry name" value="RNase_T"/>
    <property type="match status" value="1"/>
</dbReference>
<dbReference type="InterPro" id="IPR012337">
    <property type="entry name" value="RNaseH-like_sf"/>
</dbReference>
<reference evidence="2" key="1">
    <citation type="submission" date="2020-03" db="EMBL/GenBank/DDBJ databases">
        <title>The deep terrestrial virosphere.</title>
        <authorList>
            <person name="Holmfeldt K."/>
            <person name="Nilsson E."/>
            <person name="Simone D."/>
            <person name="Lopez-Fernandez M."/>
            <person name="Wu X."/>
            <person name="de Brujin I."/>
            <person name="Lundin D."/>
            <person name="Andersson A."/>
            <person name="Bertilsson S."/>
            <person name="Dopson M."/>
        </authorList>
    </citation>
    <scope>NUCLEOTIDE SEQUENCE</scope>
    <source>
        <strain evidence="3">MM415A00183</strain>
        <strain evidence="2">MM415B00339</strain>
    </source>
</reference>
<feature type="domain" description="Exonuclease" evidence="1">
    <location>
        <begin position="31"/>
        <end position="201"/>
    </location>
</feature>
<keyword evidence="2" id="KW-0540">Nuclease</keyword>
<dbReference type="GO" id="GO:0008408">
    <property type="term" value="F:3'-5' exonuclease activity"/>
    <property type="evidence" value="ECO:0007669"/>
    <property type="project" value="TreeGrafter"/>
</dbReference>
<sequence>MKQPTDSNFDNYKFASSVAAATMAACWLEHDAVILDTETTGLEWGCEVVEICIIEARTGLILMNTLVRPINPIPAEATAIHGITNEMVADSPLFFDIAISVAQILSGRTVIAYNSAFDKKMLCSSAAYSSGEPPYVNSDFQCAMLAYAQYKGDWNHGHGDFKWHSLVNAAKQQGITLEGMAHRALYDCQLTRELILKMAAE</sequence>
<dbReference type="EMBL" id="MT141559">
    <property type="protein sequence ID" value="QJA66715.1"/>
    <property type="molecule type" value="Genomic_DNA"/>
</dbReference>
<dbReference type="SMART" id="SM00479">
    <property type="entry name" value="EXOIII"/>
    <property type="match status" value="1"/>
</dbReference>
<dbReference type="SUPFAM" id="SSF53098">
    <property type="entry name" value="Ribonuclease H-like"/>
    <property type="match status" value="1"/>
</dbReference>
<dbReference type="PANTHER" id="PTHR30231:SF37">
    <property type="entry name" value="EXODEOXYRIBONUCLEASE 10"/>
    <property type="match status" value="1"/>
</dbReference>
<gene>
    <name evidence="3" type="ORF">MM415A00183_0033</name>
    <name evidence="2" type="ORF">MM415B00339_0024</name>
</gene>
<dbReference type="EMBL" id="MT142531">
    <property type="protein sequence ID" value="QJA84566.1"/>
    <property type="molecule type" value="Genomic_DNA"/>
</dbReference>
<keyword evidence="2" id="KW-0378">Hydrolase</keyword>
<dbReference type="Gene3D" id="3.30.420.10">
    <property type="entry name" value="Ribonuclease H-like superfamily/Ribonuclease H"/>
    <property type="match status" value="1"/>
</dbReference>
<evidence type="ECO:0000313" key="2">
    <source>
        <dbReference type="EMBL" id="QJA66715.1"/>
    </source>
</evidence>
<dbReference type="PROSITE" id="PS51257">
    <property type="entry name" value="PROKAR_LIPOPROTEIN"/>
    <property type="match status" value="1"/>
</dbReference>
<dbReference type="GO" id="GO:0045004">
    <property type="term" value="P:DNA replication proofreading"/>
    <property type="evidence" value="ECO:0007669"/>
    <property type="project" value="TreeGrafter"/>
</dbReference>
<dbReference type="GO" id="GO:0003676">
    <property type="term" value="F:nucleic acid binding"/>
    <property type="evidence" value="ECO:0007669"/>
    <property type="project" value="InterPro"/>
</dbReference>
<keyword evidence="2" id="KW-0269">Exonuclease</keyword>
<dbReference type="CDD" id="cd06127">
    <property type="entry name" value="DEDDh"/>
    <property type="match status" value="1"/>
</dbReference>
<name>A0A6M3JC07_9ZZZZ</name>
<dbReference type="GO" id="GO:0005829">
    <property type="term" value="C:cytosol"/>
    <property type="evidence" value="ECO:0007669"/>
    <property type="project" value="TreeGrafter"/>
</dbReference>
<dbReference type="InterPro" id="IPR036397">
    <property type="entry name" value="RNaseH_sf"/>
</dbReference>
<protein>
    <submittedName>
        <fullName evidence="2">Putative exonuclease</fullName>
    </submittedName>
</protein>
<evidence type="ECO:0000313" key="3">
    <source>
        <dbReference type="EMBL" id="QJA84566.1"/>
    </source>
</evidence>
<dbReference type="PANTHER" id="PTHR30231">
    <property type="entry name" value="DNA POLYMERASE III SUBUNIT EPSILON"/>
    <property type="match status" value="1"/>
</dbReference>